<dbReference type="InterPro" id="IPR001242">
    <property type="entry name" value="Condensation_dom"/>
</dbReference>
<evidence type="ECO:0000313" key="5">
    <source>
        <dbReference type="EMBL" id="MFC6086539.1"/>
    </source>
</evidence>
<dbReference type="PROSITE" id="PS50075">
    <property type="entry name" value="CARRIER"/>
    <property type="match status" value="1"/>
</dbReference>
<dbReference type="InterPro" id="IPR000873">
    <property type="entry name" value="AMP-dep_synth/lig_dom"/>
</dbReference>
<evidence type="ECO:0000256" key="1">
    <source>
        <dbReference type="ARBA" id="ARBA00001957"/>
    </source>
</evidence>
<dbReference type="Proteomes" id="UP001596137">
    <property type="component" value="Unassembled WGS sequence"/>
</dbReference>
<comment type="caution">
    <text evidence="5">The sequence shown here is derived from an EMBL/GenBank/DDBJ whole genome shotgun (WGS) entry which is preliminary data.</text>
</comment>
<dbReference type="PROSITE" id="PS00012">
    <property type="entry name" value="PHOSPHOPANTETHEINE"/>
    <property type="match status" value="1"/>
</dbReference>
<evidence type="ECO:0000256" key="3">
    <source>
        <dbReference type="ARBA" id="ARBA00022553"/>
    </source>
</evidence>
<dbReference type="InterPro" id="IPR010071">
    <property type="entry name" value="AA_adenyl_dom"/>
</dbReference>
<gene>
    <name evidence="5" type="ORF">ACFP1K_35585</name>
</gene>
<dbReference type="NCBIfam" id="TIGR01733">
    <property type="entry name" value="AA-adenyl-dom"/>
    <property type="match status" value="1"/>
</dbReference>
<comment type="cofactor">
    <cofactor evidence="1">
        <name>pantetheine 4'-phosphate</name>
        <dbReference type="ChEBI" id="CHEBI:47942"/>
    </cofactor>
</comment>
<feature type="domain" description="Carrier" evidence="4">
    <location>
        <begin position="980"/>
        <end position="1055"/>
    </location>
</feature>
<reference evidence="6" key="1">
    <citation type="journal article" date="2019" name="Int. J. Syst. Evol. Microbiol.">
        <title>The Global Catalogue of Microorganisms (GCM) 10K type strain sequencing project: providing services to taxonomists for standard genome sequencing and annotation.</title>
        <authorList>
            <consortium name="The Broad Institute Genomics Platform"/>
            <consortium name="The Broad Institute Genome Sequencing Center for Infectious Disease"/>
            <person name="Wu L."/>
            <person name="Ma J."/>
        </authorList>
    </citation>
    <scope>NUCLEOTIDE SEQUENCE [LARGE SCALE GENOMIC DNA]</scope>
    <source>
        <strain evidence="6">JCM 30346</strain>
    </source>
</reference>
<evidence type="ECO:0000313" key="6">
    <source>
        <dbReference type="Proteomes" id="UP001596137"/>
    </source>
</evidence>
<dbReference type="InterPro" id="IPR023213">
    <property type="entry name" value="CAT-like_dom_sf"/>
</dbReference>
<dbReference type="SMART" id="SM00823">
    <property type="entry name" value="PKS_PP"/>
    <property type="match status" value="1"/>
</dbReference>
<dbReference type="PANTHER" id="PTHR45527:SF1">
    <property type="entry name" value="FATTY ACID SYNTHASE"/>
    <property type="match status" value="1"/>
</dbReference>
<proteinExistence type="predicted"/>
<dbReference type="Pfam" id="PF00550">
    <property type="entry name" value="PP-binding"/>
    <property type="match status" value="1"/>
</dbReference>
<name>A0ABW1NT43_9ACTN</name>
<dbReference type="Gene3D" id="3.30.300.30">
    <property type="match status" value="1"/>
</dbReference>
<dbReference type="InterPro" id="IPR006162">
    <property type="entry name" value="Ppantetheine_attach_site"/>
</dbReference>
<keyword evidence="3" id="KW-0597">Phosphoprotein</keyword>
<sequence>MPLSFAQRRLWFLAQLEGSGLYNVPLVLRLEGELDRQALESALGDVVGRHESLRTVFPSVDGEPFQQVLSAGDAPVRVTWHAVGGAEVAGLVSRACGYEFSLADEIPVHAEVVSTGPGEHVLVLVMHHIACDGLSLSPLGRDLAAAYSARLAGSAPGWAELPVQYADFALWQQAMLGREDDPGSVMAHRVAFWRRTLEALPEEIALPVDRPRPAAATHRGAITEFWVDAVVHAQLAALARQAGASMFMVVQAALASLLTLRGAGTDIPLGVPAAGRADDDLNDLVGFFVNTLVLRVDTSGTPGFRELLARVRDADLAAYQNQDLPFDQLVQILNPARSAGRYPLFQVMLSLDNGTEARFEMPGLRVVQERYLDLGKLPGFSVTARHDLTFTIREQFSADGARAGIEGTLGYATDLFDQDTAHQLTQGLTRILHAAAANPDIPITHIELLDPDKPHTVSQRRDDTAAPALPVISVFEGYASTTPEAVALRHGDRQLTYRELNARADRLAAELTARGVRAEDRVAVMLPVSLDSIAALLAIFKAGGVYLPVDIDAPPVRVERLLAGAAPVLVMTIAGSVPPGCAVEQFLLDAWDADGGQSASAADHRVTVPPAPHDAAYVIYTSGSTGAPKGVIIEHGGLANLLLHDQAIYAEHVSRTGLPQARIATTHRLTFDACWGALLALFTGHELHLLDPEMRTDPAALVEYVRTHGVDFLTATPAYFAELIRYGLLDGGPGSAVPSVRTMIVGGDAIPGDMWELIRGTPGVSGINHYGPTENTNTSLFARFGSTEVPVVGHPVRNVRPYLLDDALRPVPPGVVGELYVAGVQLARGYLGQPGLTAQRFVPCPFEGSGSRMYRTGDLMRWRGDGSLEFLGRADDQVKIRGFRIELAEVEAALRTCPGVVRAVAAAREDSSGNQRLFGYVIADADVEPRATREFLKSILPEYMVPSAIVLVDSIPLTRQGKIDRRRLPAPDLVTASGRMPRTAQEQVLCSLYADVLGVDQVSIDDDFFQLGGHSLLAAQLLHRIWSVLGADVRLRTLFAAPTVATLARRLRSAEEISPVPLRRAVRPERVPLSFTQRRLWFLAQMEGPGLYNVPLVLRLEGDLDRQALESALGDVVGRHESLRTVFPAVDGEPFQQVLSAGDAPVSVTWQTASAAEAAGLVSLACGYEFSLADEIPVHAEVVSTGPREHVLVLVMHHIACDGLSLSPLARDLAAAYSARLAGSAPGWPELPVQYADFALWQQTMLGREDDPGSMMAHQVAFWRRTLEAIPEEIALPADRPRPAAATHRGAITEFRVDAAVHAQLAALARQAGASMFMVVQAALTSLLTLLGAGTDIPLGVPAAGRADDDLNDLVGFFVNTLVLRVDTSGTPGFRELLARVRDTDLAAYQNQDLPFDQLVQILNPARSVARYPLFQVMLSLENGTEARFEMPGLRVVPQRFLDLGKLPGFSVTARHDLTFTVREQFSADGARAGIEGTLGYATDLFDRDTAQQLTQGLTRILHAAATNPDIPITHIELLDPDD</sequence>
<dbReference type="Gene3D" id="3.40.50.12780">
    <property type="entry name" value="N-terminal domain of ligase-like"/>
    <property type="match status" value="1"/>
</dbReference>
<dbReference type="InterPro" id="IPR025110">
    <property type="entry name" value="AMP-bd_C"/>
</dbReference>
<dbReference type="Pfam" id="PF00501">
    <property type="entry name" value="AMP-binding"/>
    <property type="match status" value="1"/>
</dbReference>
<dbReference type="Gene3D" id="3.30.559.30">
    <property type="entry name" value="Nonribosomal peptide synthetase, condensation domain"/>
    <property type="match status" value="2"/>
</dbReference>
<keyword evidence="6" id="KW-1185">Reference proteome</keyword>
<dbReference type="PROSITE" id="PS00455">
    <property type="entry name" value="AMP_BINDING"/>
    <property type="match status" value="1"/>
</dbReference>
<keyword evidence="2" id="KW-0596">Phosphopantetheine</keyword>
<dbReference type="SUPFAM" id="SSF52777">
    <property type="entry name" value="CoA-dependent acyltransferases"/>
    <property type="match status" value="4"/>
</dbReference>
<dbReference type="Pfam" id="PF13193">
    <property type="entry name" value="AMP-binding_C"/>
    <property type="match status" value="1"/>
</dbReference>
<evidence type="ECO:0000256" key="2">
    <source>
        <dbReference type="ARBA" id="ARBA00022450"/>
    </source>
</evidence>
<dbReference type="InterPro" id="IPR045851">
    <property type="entry name" value="AMP-bd_C_sf"/>
</dbReference>
<dbReference type="EMBL" id="JBHSRF010000091">
    <property type="protein sequence ID" value="MFC6086539.1"/>
    <property type="molecule type" value="Genomic_DNA"/>
</dbReference>
<accession>A0ABW1NT43</accession>
<dbReference type="Gene3D" id="1.10.1200.10">
    <property type="entry name" value="ACP-like"/>
    <property type="match status" value="1"/>
</dbReference>
<evidence type="ECO:0000259" key="4">
    <source>
        <dbReference type="PROSITE" id="PS50075"/>
    </source>
</evidence>
<organism evidence="5 6">
    <name type="scientific">Sphaerisporangium aureirubrum</name>
    <dbReference type="NCBI Taxonomy" id="1544736"/>
    <lineage>
        <taxon>Bacteria</taxon>
        <taxon>Bacillati</taxon>
        <taxon>Actinomycetota</taxon>
        <taxon>Actinomycetes</taxon>
        <taxon>Streptosporangiales</taxon>
        <taxon>Streptosporangiaceae</taxon>
        <taxon>Sphaerisporangium</taxon>
    </lineage>
</organism>
<dbReference type="PANTHER" id="PTHR45527">
    <property type="entry name" value="NONRIBOSOMAL PEPTIDE SYNTHETASE"/>
    <property type="match status" value="1"/>
</dbReference>
<dbReference type="InterPro" id="IPR009081">
    <property type="entry name" value="PP-bd_ACP"/>
</dbReference>
<dbReference type="Pfam" id="PF00668">
    <property type="entry name" value="Condensation"/>
    <property type="match status" value="2"/>
</dbReference>
<dbReference type="CDD" id="cd05930">
    <property type="entry name" value="A_NRPS"/>
    <property type="match status" value="1"/>
</dbReference>
<protein>
    <submittedName>
        <fullName evidence="5">Amino acid adenylation domain-containing protein</fullName>
    </submittedName>
</protein>
<dbReference type="CDD" id="cd19540">
    <property type="entry name" value="LCL_NRPS-like"/>
    <property type="match status" value="2"/>
</dbReference>
<dbReference type="SUPFAM" id="SSF47336">
    <property type="entry name" value="ACP-like"/>
    <property type="match status" value="1"/>
</dbReference>
<dbReference type="InterPro" id="IPR036736">
    <property type="entry name" value="ACP-like_sf"/>
</dbReference>
<dbReference type="SUPFAM" id="SSF56801">
    <property type="entry name" value="Acetyl-CoA synthetase-like"/>
    <property type="match status" value="1"/>
</dbReference>
<dbReference type="RefSeq" id="WP_380761833.1">
    <property type="nucleotide sequence ID" value="NZ_JBHSRF010000091.1"/>
</dbReference>
<dbReference type="InterPro" id="IPR042099">
    <property type="entry name" value="ANL_N_sf"/>
</dbReference>
<dbReference type="InterPro" id="IPR020806">
    <property type="entry name" value="PKS_PP-bd"/>
</dbReference>
<dbReference type="InterPro" id="IPR020845">
    <property type="entry name" value="AMP-binding_CS"/>
</dbReference>
<dbReference type="Gene3D" id="3.30.559.10">
    <property type="entry name" value="Chloramphenicol acetyltransferase-like domain"/>
    <property type="match status" value="2"/>
</dbReference>